<dbReference type="InterPro" id="IPR023996">
    <property type="entry name" value="TonB-dep_OMP_SusC/RagA"/>
</dbReference>
<comment type="subcellular location">
    <subcellularLocation>
        <location evidence="1 7">Cell outer membrane</location>
        <topology evidence="1 7">Multi-pass membrane protein</topology>
    </subcellularLocation>
</comment>
<dbReference type="PROSITE" id="PS52016">
    <property type="entry name" value="TONB_DEPENDENT_REC_3"/>
    <property type="match status" value="1"/>
</dbReference>
<dbReference type="RefSeq" id="WP_135470869.1">
    <property type="nucleotide sequence ID" value="NZ_CASJPC010000001.1"/>
</dbReference>
<evidence type="ECO:0000256" key="2">
    <source>
        <dbReference type="ARBA" id="ARBA00022448"/>
    </source>
</evidence>
<accession>A0A4Z0V8D6</accession>
<proteinExistence type="inferred from homology"/>
<dbReference type="GO" id="GO:0009279">
    <property type="term" value="C:cell outer membrane"/>
    <property type="evidence" value="ECO:0007669"/>
    <property type="project" value="UniProtKB-SubCell"/>
</dbReference>
<feature type="signal peptide" evidence="8">
    <location>
        <begin position="1"/>
        <end position="32"/>
    </location>
</feature>
<dbReference type="Pfam" id="PF13715">
    <property type="entry name" value="CarbopepD_reg_2"/>
    <property type="match status" value="1"/>
</dbReference>
<keyword evidence="2 7" id="KW-0813">Transport</keyword>
<keyword evidence="11" id="KW-1185">Reference proteome</keyword>
<dbReference type="EMBL" id="SJSA01000001">
    <property type="protein sequence ID" value="TGG39933.1"/>
    <property type="molecule type" value="Genomic_DNA"/>
</dbReference>
<evidence type="ECO:0000256" key="1">
    <source>
        <dbReference type="ARBA" id="ARBA00004571"/>
    </source>
</evidence>
<dbReference type="NCBIfam" id="TIGR04056">
    <property type="entry name" value="OMP_RagA_SusC"/>
    <property type="match status" value="1"/>
</dbReference>
<evidence type="ECO:0000256" key="6">
    <source>
        <dbReference type="ARBA" id="ARBA00023237"/>
    </source>
</evidence>
<name>A0A4Z0V8D6_9BACT</name>
<evidence type="ECO:0000259" key="9">
    <source>
        <dbReference type="Pfam" id="PF07715"/>
    </source>
</evidence>
<dbReference type="InterPro" id="IPR023997">
    <property type="entry name" value="TonB-dep_OMP_SusC/RagA_CS"/>
</dbReference>
<organism evidence="10 11">
    <name type="scientific">Duncaniella freteri</name>
    <dbReference type="NCBI Taxonomy" id="2530391"/>
    <lineage>
        <taxon>Bacteria</taxon>
        <taxon>Pseudomonadati</taxon>
        <taxon>Bacteroidota</taxon>
        <taxon>Bacteroidia</taxon>
        <taxon>Bacteroidales</taxon>
        <taxon>Muribaculaceae</taxon>
        <taxon>Duncaniella</taxon>
    </lineage>
</organism>
<feature type="domain" description="TonB-dependent receptor plug" evidence="9">
    <location>
        <begin position="217"/>
        <end position="316"/>
    </location>
</feature>
<dbReference type="Gene3D" id="2.170.130.10">
    <property type="entry name" value="TonB-dependent receptor, plug domain"/>
    <property type="match status" value="1"/>
</dbReference>
<dbReference type="InterPro" id="IPR036942">
    <property type="entry name" value="Beta-barrel_TonB_sf"/>
</dbReference>
<evidence type="ECO:0000256" key="5">
    <source>
        <dbReference type="ARBA" id="ARBA00023136"/>
    </source>
</evidence>
<dbReference type="InterPro" id="IPR037066">
    <property type="entry name" value="Plug_dom_sf"/>
</dbReference>
<dbReference type="SUPFAM" id="SSF49464">
    <property type="entry name" value="Carboxypeptidase regulatory domain-like"/>
    <property type="match status" value="1"/>
</dbReference>
<comment type="caution">
    <text evidence="10">The sequence shown here is derived from an EMBL/GenBank/DDBJ whole genome shotgun (WGS) entry which is preliminary data.</text>
</comment>
<dbReference type="InterPro" id="IPR012910">
    <property type="entry name" value="Plug_dom"/>
</dbReference>
<dbReference type="InterPro" id="IPR008969">
    <property type="entry name" value="CarboxyPept-like_regulatory"/>
</dbReference>
<evidence type="ECO:0000256" key="8">
    <source>
        <dbReference type="SAM" id="SignalP"/>
    </source>
</evidence>
<keyword evidence="6 7" id="KW-0998">Cell outer membrane</keyword>
<protein>
    <submittedName>
        <fullName evidence="10">SusC/RagA family TonB-linked outer membrane protein</fullName>
    </submittedName>
</protein>
<evidence type="ECO:0000313" key="10">
    <source>
        <dbReference type="EMBL" id="TGG39933.1"/>
    </source>
</evidence>
<feature type="chain" id="PRO_5021357770" evidence="8">
    <location>
        <begin position="33"/>
        <end position="1186"/>
    </location>
</feature>
<dbReference type="NCBIfam" id="TIGR04057">
    <property type="entry name" value="SusC_RagA_signa"/>
    <property type="match status" value="1"/>
</dbReference>
<dbReference type="SUPFAM" id="SSF56935">
    <property type="entry name" value="Porins"/>
    <property type="match status" value="1"/>
</dbReference>
<evidence type="ECO:0000256" key="3">
    <source>
        <dbReference type="ARBA" id="ARBA00022452"/>
    </source>
</evidence>
<dbReference type="Gene3D" id="2.40.170.20">
    <property type="entry name" value="TonB-dependent receptor, beta-barrel domain"/>
    <property type="match status" value="1"/>
</dbReference>
<dbReference type="Proteomes" id="UP000297635">
    <property type="component" value="Unassembled WGS sequence"/>
</dbReference>
<dbReference type="AlphaFoldDB" id="A0A4Z0V8D6"/>
<gene>
    <name evidence="10" type="ORF">EZ315_04160</name>
</gene>
<dbReference type="GeneID" id="82148975"/>
<keyword evidence="3 7" id="KW-1134">Transmembrane beta strand</keyword>
<sequence length="1186" mass="133740">MPTKSIKNHSLLGMLRLVGLLMCLFMLSPAHASAQKNAGTPITYKCENEKLSKALSEVERLSGYYRLQYLSEDVSPYRVSGSFDKATVETVVTSLLKATPLRYSVNGRYIEIYNPKVKAAKTFSISGSVTDEEGEPLVGAIIAVSGTDYGAIADMDGKFSLKVNTVKPVLSVSYVGMLTRDIPVSESDASKPLSVVLRPAVEMMSEVVVTGYQEIKKEKMTGSVATVSSAKLEERYTQNLLANLEGQVAGLSTYGGKPVIRGAGTLYGSTAPLLVVDGMPIEGNIEDLNPYDIESVNVLKDAAAAAIYGARAANGIIVISTKNAKKQGKIDIDFATNITWYEKRNVDYADNYYMTPAQQVAVESDYWEYAYMSGEKPNSVSNMERELSNGYSISPLEYAYYQLAKGEINRNQLEATKALLSNNNFAKDLADNMLHRQVVQQYNLSLRQSSDKARNNVVVNYKHDNVGKYNHRNDWFNVYYKGSFDLAKWLTATVSINGVYSNVQEYGGDYSTENIYDPFGNLPYVSYKNADGSTRPFYYGGYGNEHTQYWSLQDGIADMIVNPRQEARDNVQTTRRQEMRYHADLLFKILPGLTANTQFIYEVTAKRMRNYANENSYAARVMKNGFADYRNGKVVYLTPENGGILKTENVDGNYWTLRGQLNYTRKFFDKHEISAIAGTEFRQTRMWGEKQLLLGYDDQLQTSANHTVDFNALKNLGYSAPYWKIGTYSGRINTYQFQRDQGIVPEVRHRYASGYFNGTYTYDDRYNLFGSYRKDYADVYGLNAKFRGKPLWSVGAGWNIHKEDFMHDYTWLDFLKLRYSYGVTGNIYQGVTSYMTATTGLTNHDTNVPYGEIGSPANPNLRWEQNRTHNVGIDFSLFDYRLRGNVDYYRKEGRDIFGNKLLDTTTGFSAMNANVASILNQGIELSVGYDWFRPSYKNDFSWTTNVTLSYNTNKVTYVENPQTSAYGLINTPYKTGYPVNTLWMFRFAGIDDTPGSEGQSLYYNGYGEKVHEVYYYGDASALAFGGQSDPKVIVGLDNQMKWRDFSIGFLLAYYGGHKMFCLPFRDRFEGDFYGPVASYYLDSWTPDNPSDVPAIGQWAHSSSTDSSPDVSSRALHDADFIKFRNIIFGYDVPVSVLRHLGVNRCSLRFQINDPKAVWTKDKVDFDPETGGLRIPSSYVFGLNINL</sequence>
<evidence type="ECO:0000256" key="4">
    <source>
        <dbReference type="ARBA" id="ARBA00022692"/>
    </source>
</evidence>
<reference evidence="10 11" key="1">
    <citation type="submission" date="2019-02" db="EMBL/GenBank/DDBJ databases">
        <title>Isolation and identification of novel species under the genus Muribaculum.</title>
        <authorList>
            <person name="Miyake S."/>
            <person name="Ding Y."/>
            <person name="Low A."/>
            <person name="Soh M."/>
            <person name="Seedorf H."/>
        </authorList>
    </citation>
    <scope>NUCLEOTIDE SEQUENCE [LARGE SCALE GENOMIC DNA]</scope>
    <source>
        <strain evidence="10 11">TLL-A3</strain>
    </source>
</reference>
<evidence type="ECO:0000313" key="11">
    <source>
        <dbReference type="Proteomes" id="UP000297635"/>
    </source>
</evidence>
<keyword evidence="4 7" id="KW-0812">Transmembrane</keyword>
<comment type="similarity">
    <text evidence="7">Belongs to the TonB-dependent receptor family.</text>
</comment>
<dbReference type="Pfam" id="PF07715">
    <property type="entry name" value="Plug"/>
    <property type="match status" value="1"/>
</dbReference>
<dbReference type="InterPro" id="IPR039426">
    <property type="entry name" value="TonB-dep_rcpt-like"/>
</dbReference>
<keyword evidence="5 7" id="KW-0472">Membrane</keyword>
<evidence type="ECO:0000256" key="7">
    <source>
        <dbReference type="PROSITE-ProRule" id="PRU01360"/>
    </source>
</evidence>
<keyword evidence="8" id="KW-0732">Signal</keyword>
<dbReference type="Gene3D" id="2.60.40.1120">
    <property type="entry name" value="Carboxypeptidase-like, regulatory domain"/>
    <property type="match status" value="1"/>
</dbReference>